<keyword evidence="4" id="KW-1185">Reference proteome</keyword>
<evidence type="ECO:0000313" key="3">
    <source>
        <dbReference type="EMBL" id="CAE7784283.1"/>
    </source>
</evidence>
<dbReference type="Proteomes" id="UP000601435">
    <property type="component" value="Unassembled WGS sequence"/>
</dbReference>
<dbReference type="EMBL" id="CAJNJA010042470">
    <property type="protein sequence ID" value="CAE7784283.1"/>
    <property type="molecule type" value="Genomic_DNA"/>
</dbReference>
<dbReference type="Gene3D" id="3.30.70.330">
    <property type="match status" value="1"/>
</dbReference>
<dbReference type="PROSITE" id="PS50102">
    <property type="entry name" value="RRM"/>
    <property type="match status" value="1"/>
</dbReference>
<dbReference type="SUPFAM" id="SSF54928">
    <property type="entry name" value="RNA-binding domain, RBD"/>
    <property type="match status" value="1"/>
</dbReference>
<reference evidence="3" key="1">
    <citation type="submission" date="2021-02" db="EMBL/GenBank/DDBJ databases">
        <authorList>
            <person name="Dougan E. K."/>
            <person name="Rhodes N."/>
            <person name="Thang M."/>
            <person name="Chan C."/>
        </authorList>
    </citation>
    <scope>NUCLEOTIDE SEQUENCE</scope>
</reference>
<name>A0A812YQL0_9DINO</name>
<feature type="non-terminal residue" evidence="3">
    <location>
        <position position="76"/>
    </location>
</feature>
<dbReference type="InterPro" id="IPR000504">
    <property type="entry name" value="RRM_dom"/>
</dbReference>
<evidence type="ECO:0000256" key="1">
    <source>
        <dbReference type="PROSITE-ProRule" id="PRU00176"/>
    </source>
</evidence>
<evidence type="ECO:0000313" key="4">
    <source>
        <dbReference type="Proteomes" id="UP000601435"/>
    </source>
</evidence>
<protein>
    <submittedName>
        <fullName evidence="3">Elavl1 protein</fullName>
    </submittedName>
</protein>
<sequence>EYLKSLFEEVGRVTHFELWKGPDGQSLGRGKVTYTSTADANMAVKQLSGWYVHGRTMRVCLFRPPSEERGADPGKK</sequence>
<dbReference type="InterPro" id="IPR035979">
    <property type="entry name" value="RBD_domain_sf"/>
</dbReference>
<accession>A0A812YQL0</accession>
<feature type="domain" description="RRM" evidence="2">
    <location>
        <begin position="1"/>
        <end position="64"/>
    </location>
</feature>
<dbReference type="Pfam" id="PF00076">
    <property type="entry name" value="RRM_1"/>
    <property type="match status" value="1"/>
</dbReference>
<feature type="non-terminal residue" evidence="3">
    <location>
        <position position="1"/>
    </location>
</feature>
<dbReference type="CDD" id="cd00590">
    <property type="entry name" value="RRM_SF"/>
    <property type="match status" value="1"/>
</dbReference>
<comment type="caution">
    <text evidence="3">The sequence shown here is derived from an EMBL/GenBank/DDBJ whole genome shotgun (WGS) entry which is preliminary data.</text>
</comment>
<evidence type="ECO:0000259" key="2">
    <source>
        <dbReference type="PROSITE" id="PS50102"/>
    </source>
</evidence>
<keyword evidence="1" id="KW-0694">RNA-binding</keyword>
<organism evidence="3 4">
    <name type="scientific">Symbiodinium necroappetens</name>
    <dbReference type="NCBI Taxonomy" id="1628268"/>
    <lineage>
        <taxon>Eukaryota</taxon>
        <taxon>Sar</taxon>
        <taxon>Alveolata</taxon>
        <taxon>Dinophyceae</taxon>
        <taxon>Suessiales</taxon>
        <taxon>Symbiodiniaceae</taxon>
        <taxon>Symbiodinium</taxon>
    </lineage>
</organism>
<proteinExistence type="predicted"/>
<dbReference type="OrthoDB" id="346839at2759"/>
<dbReference type="InterPro" id="IPR012677">
    <property type="entry name" value="Nucleotide-bd_a/b_plait_sf"/>
</dbReference>
<dbReference type="AlphaFoldDB" id="A0A812YQL0"/>
<dbReference type="GO" id="GO:0003723">
    <property type="term" value="F:RNA binding"/>
    <property type="evidence" value="ECO:0007669"/>
    <property type="project" value="UniProtKB-UniRule"/>
</dbReference>
<gene>
    <name evidence="3" type="primary">Elavl1</name>
    <name evidence="3" type="ORF">SNEC2469_LOCUS23003</name>
</gene>